<dbReference type="EMBL" id="RKRA01000001">
    <property type="protein sequence ID" value="RPF29164.1"/>
    <property type="molecule type" value="Genomic_DNA"/>
</dbReference>
<dbReference type="OrthoDB" id="4868979at2"/>
<name>A0A3N4ZAR1_9MICO</name>
<dbReference type="RefSeq" id="WP_123919922.1">
    <property type="nucleotide sequence ID" value="NZ_RKRA01000001.1"/>
</dbReference>
<evidence type="ECO:0008006" key="4">
    <source>
        <dbReference type="Google" id="ProtNLM"/>
    </source>
</evidence>
<proteinExistence type="predicted"/>
<protein>
    <recommendedName>
        <fullName evidence="4">DUF3553 domain-containing protein</fullName>
    </recommendedName>
</protein>
<dbReference type="AlphaFoldDB" id="A0A3N4ZAR1"/>
<dbReference type="SUPFAM" id="SSF141259">
    <property type="entry name" value="CarD-like"/>
    <property type="match status" value="1"/>
</dbReference>
<dbReference type="InterPro" id="IPR036101">
    <property type="entry name" value="CarD-like/TRCF_RID_sf"/>
</dbReference>
<evidence type="ECO:0000313" key="2">
    <source>
        <dbReference type="EMBL" id="RPF29164.1"/>
    </source>
</evidence>
<evidence type="ECO:0000313" key="3">
    <source>
        <dbReference type="Proteomes" id="UP000280726"/>
    </source>
</evidence>
<organism evidence="2 3">
    <name type="scientific">Georgenia muralis</name>
    <dbReference type="NCBI Taxonomy" id="154117"/>
    <lineage>
        <taxon>Bacteria</taxon>
        <taxon>Bacillati</taxon>
        <taxon>Actinomycetota</taxon>
        <taxon>Actinomycetes</taxon>
        <taxon>Micrococcales</taxon>
        <taxon>Bogoriellaceae</taxon>
        <taxon>Georgenia</taxon>
    </lineage>
</organism>
<comment type="caution">
    <text evidence="2">The sequence shown here is derived from an EMBL/GenBank/DDBJ whole genome shotgun (WGS) entry which is preliminary data.</text>
</comment>
<keyword evidence="3" id="KW-1185">Reference proteome</keyword>
<gene>
    <name evidence="2" type="ORF">EDD32_3725</name>
</gene>
<reference evidence="2 3" key="1">
    <citation type="submission" date="2018-11" db="EMBL/GenBank/DDBJ databases">
        <title>Sequencing the genomes of 1000 actinobacteria strains.</title>
        <authorList>
            <person name="Klenk H.-P."/>
        </authorList>
    </citation>
    <scope>NUCLEOTIDE SEQUENCE [LARGE SCALE GENOMIC DNA]</scope>
    <source>
        <strain evidence="2 3">DSM 14418</strain>
    </source>
</reference>
<evidence type="ECO:0000256" key="1">
    <source>
        <dbReference type="SAM" id="MobiDB-lite"/>
    </source>
</evidence>
<dbReference type="Proteomes" id="UP000280726">
    <property type="component" value="Unassembled WGS sequence"/>
</dbReference>
<sequence length="77" mass="8320">MASHAPTGRNYLPNSPFNAGRAAEVRPGDPIPVGERVCHERHGVGRVVTLEADTVVIDFGGGHLRRVALNSPRLERL</sequence>
<accession>A0A3N4ZAR1</accession>
<feature type="region of interest" description="Disordered" evidence="1">
    <location>
        <begin position="1"/>
        <end position="28"/>
    </location>
</feature>